<comment type="caution">
    <text evidence="1">The sequence shown here is derived from an EMBL/GenBank/DDBJ whole genome shotgun (WGS) entry which is preliminary data.</text>
</comment>
<dbReference type="InterPro" id="IPR039588">
    <property type="entry name" value="FBXO4"/>
</dbReference>
<dbReference type="PROSITE" id="PS50181">
    <property type="entry name" value="FBOX"/>
    <property type="match status" value="1"/>
</dbReference>
<sequence length="407" mass="46152">MMAVYVLTNTEQNNSIVKSIAGHDLYGEVNTAANDIECMFLGTLQSFMKFYRNNISLQERRQLTVAASKGRLDYKTSTVIREQEEGMLNILELPSSLQLSLLSYLDVHSLCQVSQTCHILNNLASDHLLWERILSRDLKTWTLLNYQSYPQIFLDAGADLGTKEIYARCYSGYQKTKNCKPADESLFAKLLKFAPFYQKPPPRVQMFGPGLEASTSGLVHKLLWNEISPFRVQNMFSGLEDGVGSGLSLKYNESEIVNLIITYSSTKKEREAAAKDGSAIRNKMFLEQDDEFLVHEVSHSVRQLCKTIDAFIFVVDSSTTKEKVSESNDLLYSMMDERWTSQKAPLVVLSCAKSSEHEEPKLTCVDVVEELKLCEMNRRWQVNIQLNMYLTSLCQTPTLPASSRGHL</sequence>
<dbReference type="GO" id="GO:0019005">
    <property type="term" value="C:SCF ubiquitin ligase complex"/>
    <property type="evidence" value="ECO:0007669"/>
    <property type="project" value="TreeGrafter"/>
</dbReference>
<name>A0A6S7JJ32_PARCT</name>
<dbReference type="AlphaFoldDB" id="A0A6S7JJ32"/>
<dbReference type="Pfam" id="PF12937">
    <property type="entry name" value="F-box-like"/>
    <property type="match status" value="1"/>
</dbReference>
<dbReference type="Gene3D" id="1.20.1280.50">
    <property type="match status" value="1"/>
</dbReference>
<dbReference type="PANTHER" id="PTHR16008:SF4">
    <property type="entry name" value="F-BOX ONLY PROTEIN 4"/>
    <property type="match status" value="1"/>
</dbReference>
<dbReference type="SMART" id="SM00256">
    <property type="entry name" value="FBOX"/>
    <property type="match status" value="1"/>
</dbReference>
<organism evidence="1 2">
    <name type="scientific">Paramuricea clavata</name>
    <name type="common">Red gorgonian</name>
    <name type="synonym">Violescent sea-whip</name>
    <dbReference type="NCBI Taxonomy" id="317549"/>
    <lineage>
        <taxon>Eukaryota</taxon>
        <taxon>Metazoa</taxon>
        <taxon>Cnidaria</taxon>
        <taxon>Anthozoa</taxon>
        <taxon>Octocorallia</taxon>
        <taxon>Malacalcyonacea</taxon>
        <taxon>Plexauridae</taxon>
        <taxon>Paramuricea</taxon>
    </lineage>
</organism>
<accession>A0A6S7JJ32</accession>
<dbReference type="SUPFAM" id="SSF81383">
    <property type="entry name" value="F-box domain"/>
    <property type="match status" value="1"/>
</dbReference>
<dbReference type="InterPro" id="IPR036047">
    <property type="entry name" value="F-box-like_dom_sf"/>
</dbReference>
<proteinExistence type="predicted"/>
<dbReference type="GO" id="GO:0031146">
    <property type="term" value="P:SCF-dependent proteasomal ubiquitin-dependent protein catabolic process"/>
    <property type="evidence" value="ECO:0007669"/>
    <property type="project" value="InterPro"/>
</dbReference>
<dbReference type="EMBL" id="CACRXK020017102">
    <property type="protein sequence ID" value="CAB4030741.1"/>
    <property type="molecule type" value="Genomic_DNA"/>
</dbReference>
<reference evidence="1" key="1">
    <citation type="submission" date="2020-04" db="EMBL/GenBank/DDBJ databases">
        <authorList>
            <person name="Alioto T."/>
            <person name="Alioto T."/>
            <person name="Gomez Garrido J."/>
        </authorList>
    </citation>
    <scope>NUCLEOTIDE SEQUENCE</scope>
    <source>
        <strain evidence="1">A484AB</strain>
    </source>
</reference>
<protein>
    <submittedName>
        <fullName evidence="1">F-box only 4-like</fullName>
    </submittedName>
</protein>
<dbReference type="GO" id="GO:0000209">
    <property type="term" value="P:protein polyubiquitination"/>
    <property type="evidence" value="ECO:0007669"/>
    <property type="project" value="TreeGrafter"/>
</dbReference>
<gene>
    <name evidence="1" type="ORF">PACLA_8A084630</name>
</gene>
<keyword evidence="2" id="KW-1185">Reference proteome</keyword>
<dbReference type="InterPro" id="IPR001810">
    <property type="entry name" value="F-box_dom"/>
</dbReference>
<dbReference type="InterPro" id="IPR027417">
    <property type="entry name" value="P-loop_NTPase"/>
</dbReference>
<evidence type="ECO:0000313" key="1">
    <source>
        <dbReference type="EMBL" id="CAB4030741.1"/>
    </source>
</evidence>
<dbReference type="PANTHER" id="PTHR16008">
    <property type="entry name" value="F-BOX ONLY PROTEIN 4"/>
    <property type="match status" value="1"/>
</dbReference>
<dbReference type="OrthoDB" id="3219396at2759"/>
<dbReference type="Proteomes" id="UP001152795">
    <property type="component" value="Unassembled WGS sequence"/>
</dbReference>
<evidence type="ECO:0000313" key="2">
    <source>
        <dbReference type="Proteomes" id="UP001152795"/>
    </source>
</evidence>
<dbReference type="Gene3D" id="3.40.50.300">
    <property type="entry name" value="P-loop containing nucleotide triphosphate hydrolases"/>
    <property type="match status" value="1"/>
</dbReference>